<organism evidence="2 3">
    <name type="scientific">Aspergillus avenaceus</name>
    <dbReference type="NCBI Taxonomy" id="36643"/>
    <lineage>
        <taxon>Eukaryota</taxon>
        <taxon>Fungi</taxon>
        <taxon>Dikarya</taxon>
        <taxon>Ascomycota</taxon>
        <taxon>Pezizomycotina</taxon>
        <taxon>Eurotiomycetes</taxon>
        <taxon>Eurotiomycetidae</taxon>
        <taxon>Eurotiales</taxon>
        <taxon>Aspergillaceae</taxon>
        <taxon>Aspergillus</taxon>
        <taxon>Aspergillus subgen. Circumdati</taxon>
    </lineage>
</organism>
<accession>A0A5N6TUN4</accession>
<feature type="signal peptide" evidence="1">
    <location>
        <begin position="1"/>
        <end position="31"/>
    </location>
</feature>
<name>A0A5N6TUN4_ASPAV</name>
<dbReference type="EMBL" id="ML742112">
    <property type="protein sequence ID" value="KAE8149791.1"/>
    <property type="molecule type" value="Genomic_DNA"/>
</dbReference>
<gene>
    <name evidence="2" type="ORF">BDV25DRAFT_122055</name>
</gene>
<proteinExistence type="predicted"/>
<evidence type="ECO:0000313" key="3">
    <source>
        <dbReference type="Proteomes" id="UP000325780"/>
    </source>
</evidence>
<reference evidence="2 3" key="1">
    <citation type="submission" date="2019-04" db="EMBL/GenBank/DDBJ databases">
        <title>Friends and foes A comparative genomics study of 23 Aspergillus species from section Flavi.</title>
        <authorList>
            <consortium name="DOE Joint Genome Institute"/>
            <person name="Kjaerbolling I."/>
            <person name="Vesth T."/>
            <person name="Frisvad J.C."/>
            <person name="Nybo J.L."/>
            <person name="Theobald S."/>
            <person name="Kildgaard S."/>
            <person name="Isbrandt T."/>
            <person name="Kuo A."/>
            <person name="Sato A."/>
            <person name="Lyhne E.K."/>
            <person name="Kogle M.E."/>
            <person name="Wiebenga A."/>
            <person name="Kun R.S."/>
            <person name="Lubbers R.J."/>
            <person name="Makela M.R."/>
            <person name="Barry K."/>
            <person name="Chovatia M."/>
            <person name="Clum A."/>
            <person name="Daum C."/>
            <person name="Haridas S."/>
            <person name="He G."/>
            <person name="LaButti K."/>
            <person name="Lipzen A."/>
            <person name="Mondo S."/>
            <person name="Riley R."/>
            <person name="Salamov A."/>
            <person name="Simmons B.A."/>
            <person name="Magnuson J.K."/>
            <person name="Henrissat B."/>
            <person name="Mortensen U.H."/>
            <person name="Larsen T.O."/>
            <person name="Devries R.P."/>
            <person name="Grigoriev I.V."/>
            <person name="Machida M."/>
            <person name="Baker S.E."/>
            <person name="Andersen M.R."/>
        </authorList>
    </citation>
    <scope>NUCLEOTIDE SEQUENCE [LARGE SCALE GENOMIC DNA]</scope>
    <source>
        <strain evidence="2 3">IBT 18842</strain>
    </source>
</reference>
<keyword evidence="3" id="KW-1185">Reference proteome</keyword>
<feature type="chain" id="PRO_5024802633" evidence="1">
    <location>
        <begin position="32"/>
        <end position="261"/>
    </location>
</feature>
<sequence>MKRWKRRLSVMLSRFQELLIWTVFMVYTVSAQDPAIPNRPALGFERHGQENANPKAPTLRRLPTGIPSTHTLIGYLGVTPAHVEEYRATRGFEWYPREHPSDFILGKGLNLYPTVRRNWLDEGLLVCWVCADRNKFDMTHKAFVPDSFSVRTDLPEPYSNNGFIQFSIKEDRDRDGGKENRMAYYLNNYGGGPYQNTREVVRIANHPADESWFHVIPDALLHGNARDLDLRMNCTSERAATEDLEEIDYRDWTLYFSPWAL</sequence>
<dbReference type="InterPro" id="IPR045564">
    <property type="entry name" value="DUF5910"/>
</dbReference>
<dbReference type="Pfam" id="PF19287">
    <property type="entry name" value="DUF5910"/>
    <property type="match status" value="1"/>
</dbReference>
<dbReference type="Proteomes" id="UP000325780">
    <property type="component" value="Unassembled WGS sequence"/>
</dbReference>
<dbReference type="AlphaFoldDB" id="A0A5N6TUN4"/>
<evidence type="ECO:0000256" key="1">
    <source>
        <dbReference type="SAM" id="SignalP"/>
    </source>
</evidence>
<protein>
    <submittedName>
        <fullName evidence="2">Uncharacterized protein</fullName>
    </submittedName>
</protein>
<keyword evidence="1" id="KW-0732">Signal</keyword>
<evidence type="ECO:0000313" key="2">
    <source>
        <dbReference type="EMBL" id="KAE8149791.1"/>
    </source>
</evidence>